<name>A0ABX3CK02_9BACI</name>
<comment type="caution">
    <text evidence="7">The sequence shown here is derived from an EMBL/GenBank/DDBJ whole genome shotgun (WGS) entry which is preliminary data.</text>
</comment>
<evidence type="ECO:0000256" key="5">
    <source>
        <dbReference type="ARBA" id="ARBA00044503"/>
    </source>
</evidence>
<protein>
    <recommendedName>
        <fullName evidence="6">Ribosomal processing cysteine protease Prp</fullName>
    </recommendedName>
</protein>
<keyword evidence="8" id="KW-1185">Reference proteome</keyword>
<evidence type="ECO:0000256" key="1">
    <source>
        <dbReference type="ARBA" id="ARBA00022517"/>
    </source>
</evidence>
<keyword evidence="3" id="KW-0378">Hydrolase</keyword>
<dbReference type="EMBL" id="MBRJ01000078">
    <property type="protein sequence ID" value="OHX39225.1"/>
    <property type="molecule type" value="Genomic_DNA"/>
</dbReference>
<keyword evidence="1" id="KW-0690">Ribosome biogenesis</keyword>
<reference evidence="7 8" key="1">
    <citation type="submission" date="2016-07" db="EMBL/GenBank/DDBJ databases">
        <title>Bacillus oceanisediminis whole genome.</title>
        <authorList>
            <person name="Pal Y."/>
            <person name="Verma A."/>
            <person name="Mual P."/>
            <person name="Srinivasan K."/>
        </authorList>
    </citation>
    <scope>NUCLEOTIDE SEQUENCE [LARGE SCALE GENOMIC DNA]</scope>
    <source>
        <strain evidence="7 8">Bhandara28</strain>
    </source>
</reference>
<evidence type="ECO:0000256" key="3">
    <source>
        <dbReference type="ARBA" id="ARBA00022801"/>
    </source>
</evidence>
<dbReference type="Proteomes" id="UP000180194">
    <property type="component" value="Unassembled WGS sequence"/>
</dbReference>
<gene>
    <name evidence="7" type="ORF">BBV17_03780</name>
</gene>
<proteinExistence type="inferred from homology"/>
<accession>A0ABX3CK02</accession>
<evidence type="ECO:0000256" key="6">
    <source>
        <dbReference type="ARBA" id="ARBA00044538"/>
    </source>
</evidence>
<evidence type="ECO:0000256" key="4">
    <source>
        <dbReference type="ARBA" id="ARBA00022807"/>
    </source>
</evidence>
<dbReference type="Pfam" id="PF04327">
    <property type="entry name" value="Peptidase_Prp"/>
    <property type="match status" value="1"/>
</dbReference>
<evidence type="ECO:0000313" key="8">
    <source>
        <dbReference type="Proteomes" id="UP000180194"/>
    </source>
</evidence>
<keyword evidence="2" id="KW-0645">Protease</keyword>
<sequence>MIDIQVTSGEDGHMKIEAKGHAQSAVCASVSTLLQSSVRFLQELSAQYPEDIKISVKEHTDEKISENNAY</sequence>
<dbReference type="SUPFAM" id="SSF118010">
    <property type="entry name" value="TM1457-like"/>
    <property type="match status" value="1"/>
</dbReference>
<evidence type="ECO:0000313" key="7">
    <source>
        <dbReference type="EMBL" id="OHX39225.1"/>
    </source>
</evidence>
<dbReference type="RefSeq" id="WP_071160226.1">
    <property type="nucleotide sequence ID" value="NZ_MBRJ01000078.1"/>
</dbReference>
<dbReference type="Gene3D" id="3.30.70.1490">
    <property type="entry name" value="Cysteine protease Prp"/>
    <property type="match status" value="1"/>
</dbReference>
<comment type="similarity">
    <text evidence="5">Belongs to the Prp family.</text>
</comment>
<dbReference type="InterPro" id="IPR007422">
    <property type="entry name" value="Peptidase_Prp"/>
</dbReference>
<evidence type="ECO:0000256" key="2">
    <source>
        <dbReference type="ARBA" id="ARBA00022670"/>
    </source>
</evidence>
<dbReference type="InterPro" id="IPR036764">
    <property type="entry name" value="Peptidase_Prp_sf"/>
</dbReference>
<organism evidence="7 8">
    <name type="scientific">Cytobacillus oceanisediminis</name>
    <dbReference type="NCBI Taxonomy" id="665099"/>
    <lineage>
        <taxon>Bacteria</taxon>
        <taxon>Bacillati</taxon>
        <taxon>Bacillota</taxon>
        <taxon>Bacilli</taxon>
        <taxon>Bacillales</taxon>
        <taxon>Bacillaceae</taxon>
        <taxon>Cytobacillus</taxon>
    </lineage>
</organism>
<keyword evidence="4" id="KW-0788">Thiol protease</keyword>